<keyword evidence="2" id="KW-1185">Reference proteome</keyword>
<dbReference type="AlphaFoldDB" id="W5WBQ4"/>
<dbReference type="KEGG" id="kal:KALB_5241"/>
<gene>
    <name evidence="1" type="ORF">KALB_5241</name>
</gene>
<accession>W5WBQ4</accession>
<evidence type="ECO:0000313" key="2">
    <source>
        <dbReference type="Proteomes" id="UP000019225"/>
    </source>
</evidence>
<evidence type="ECO:0000313" key="1">
    <source>
        <dbReference type="EMBL" id="AHH98603.1"/>
    </source>
</evidence>
<name>W5WBQ4_9PSEU</name>
<organism evidence="1 2">
    <name type="scientific">Kutzneria albida DSM 43870</name>
    <dbReference type="NCBI Taxonomy" id="1449976"/>
    <lineage>
        <taxon>Bacteria</taxon>
        <taxon>Bacillati</taxon>
        <taxon>Actinomycetota</taxon>
        <taxon>Actinomycetes</taxon>
        <taxon>Pseudonocardiales</taxon>
        <taxon>Pseudonocardiaceae</taxon>
        <taxon>Kutzneria</taxon>
    </lineage>
</organism>
<reference evidence="1 2" key="1">
    <citation type="journal article" date="2014" name="BMC Genomics">
        <title>Complete genome sequence of producer of the glycopeptide antibiotic Aculeximycin Kutzneria albida DSM 43870T, a representative of minor genus of Pseudonocardiaceae.</title>
        <authorList>
            <person name="Rebets Y."/>
            <person name="Tokovenko B."/>
            <person name="Lushchyk I."/>
            <person name="Ruckert C."/>
            <person name="Zaburannyi N."/>
            <person name="Bechthold A."/>
            <person name="Kalinowski J."/>
            <person name="Luzhetskyy A."/>
        </authorList>
    </citation>
    <scope>NUCLEOTIDE SEQUENCE [LARGE SCALE GENOMIC DNA]</scope>
    <source>
        <strain evidence="1">DSM 43870</strain>
    </source>
</reference>
<dbReference type="EMBL" id="CP007155">
    <property type="protein sequence ID" value="AHH98603.1"/>
    <property type="molecule type" value="Genomic_DNA"/>
</dbReference>
<dbReference type="Proteomes" id="UP000019225">
    <property type="component" value="Chromosome"/>
</dbReference>
<dbReference type="STRING" id="1449976.KALB_5241"/>
<dbReference type="HOGENOM" id="CLU_798732_0_0_11"/>
<protein>
    <submittedName>
        <fullName evidence="1">Uncharacterized protein</fullName>
    </submittedName>
</protein>
<sequence>MTVERRASEGHISQEDVRRYTSAGVAIERIARLRGSAIATITSATLDAWAAGAPPPRALAGFHLPLDAQSWLRDLAAVVDTDGSTLLLRALDRLRALDYGIVLSPAPEPVGPLLTVKQTVAAPARTPAHRPDPETARLLVASPPTWAPFANSPSRLGSAQRLWDQLTSTVAEGEVLQVGAGARHEVVTETLRHAAAVVGQGYGLRLMYVDGSEAEPFSLIAPVQRARRAERTIRVGLMSMRHTELDAAVDGYWFRNRLVSTSRTLAETDRFCTATTITKLHELYQAGIGRVELVHTGFEPAVIGFYRGLLTWLADGVGQIEVQPLYLIGDLVEGTLWGARRGAADDS</sequence>
<proteinExistence type="predicted"/>